<organism evidence="2">
    <name type="scientific">uncultured Thermomicrobiales bacterium</name>
    <dbReference type="NCBI Taxonomy" id="1645740"/>
    <lineage>
        <taxon>Bacteria</taxon>
        <taxon>Pseudomonadati</taxon>
        <taxon>Thermomicrobiota</taxon>
        <taxon>Thermomicrobia</taxon>
        <taxon>Thermomicrobiales</taxon>
        <taxon>environmental samples</taxon>
    </lineage>
</organism>
<dbReference type="AlphaFoldDB" id="A0A6J4U9F1"/>
<feature type="region of interest" description="Disordered" evidence="1">
    <location>
        <begin position="1"/>
        <end position="46"/>
    </location>
</feature>
<dbReference type="EMBL" id="CADCWG010000060">
    <property type="protein sequence ID" value="CAA9542198.1"/>
    <property type="molecule type" value="Genomic_DNA"/>
</dbReference>
<name>A0A6J4U9F1_9BACT</name>
<evidence type="ECO:0000313" key="2">
    <source>
        <dbReference type="EMBL" id="CAA9542198.1"/>
    </source>
</evidence>
<sequence length="76" mass="7677">MRPREALVSQRDPAAERRSSGGLAGHGAVPDLDGSGAAARICRPHRPPGRGDWVGLSVVSGTYPGGSAAGSIRLCA</sequence>
<evidence type="ECO:0000256" key="1">
    <source>
        <dbReference type="SAM" id="MobiDB-lite"/>
    </source>
</evidence>
<accession>A0A6J4U9F1</accession>
<protein>
    <submittedName>
        <fullName evidence="2">Uncharacterized protein</fullName>
    </submittedName>
</protein>
<proteinExistence type="predicted"/>
<gene>
    <name evidence="2" type="ORF">AVDCRST_MAG49-980</name>
</gene>
<reference evidence="2" key="1">
    <citation type="submission" date="2020-02" db="EMBL/GenBank/DDBJ databases">
        <authorList>
            <person name="Meier V. D."/>
        </authorList>
    </citation>
    <scope>NUCLEOTIDE SEQUENCE</scope>
    <source>
        <strain evidence="2">AVDCRST_MAG49</strain>
    </source>
</reference>